<reference evidence="5" key="1">
    <citation type="submission" date="2014-12" db="EMBL/GenBank/DDBJ databases">
        <title>Genome Sequence of Valsa Canker Pathogens Uncovers a Specific Adaption of Colonization on Woody Bark.</title>
        <authorList>
            <person name="Yin Z."/>
            <person name="Liu H."/>
            <person name="Gao X."/>
            <person name="Li Z."/>
            <person name="Song N."/>
            <person name="Ke X."/>
            <person name="Dai Q."/>
            <person name="Wu Y."/>
            <person name="Sun Y."/>
            <person name="Xu J.-R."/>
            <person name="Kang Z.K."/>
            <person name="Wang L."/>
            <person name="Huang L."/>
        </authorList>
    </citation>
    <scope>NUCLEOTIDE SEQUENCE [LARGE SCALE GENOMIC DNA]</scope>
    <source>
        <strain evidence="5">SXYL134</strain>
    </source>
</reference>
<dbReference type="EMBL" id="KN714834">
    <property type="protein sequence ID" value="KUI62811.1"/>
    <property type="molecule type" value="Genomic_DNA"/>
</dbReference>
<dbReference type="GO" id="GO:0016747">
    <property type="term" value="F:acyltransferase activity, transferring groups other than amino-acyl groups"/>
    <property type="evidence" value="ECO:0007669"/>
    <property type="project" value="InterPro"/>
</dbReference>
<dbReference type="PANTHER" id="PTHR36927:SF4">
    <property type="entry name" value="BLR5718 PROTEIN"/>
    <property type="match status" value="1"/>
</dbReference>
<feature type="transmembrane region" description="Helical" evidence="2">
    <location>
        <begin position="382"/>
        <end position="409"/>
    </location>
</feature>
<evidence type="ECO:0000256" key="1">
    <source>
        <dbReference type="SAM" id="MobiDB-lite"/>
    </source>
</evidence>
<dbReference type="Proteomes" id="UP000078576">
    <property type="component" value="Unassembled WGS sequence"/>
</dbReference>
<keyword evidence="2" id="KW-0472">Membrane</keyword>
<feature type="transmembrane region" description="Helical" evidence="2">
    <location>
        <begin position="53"/>
        <end position="75"/>
    </location>
</feature>
<accession>A0A194VGA8</accession>
<evidence type="ECO:0000313" key="4">
    <source>
        <dbReference type="EMBL" id="KUI62811.1"/>
    </source>
</evidence>
<proteinExistence type="predicted"/>
<protein>
    <recommendedName>
        <fullName evidence="3">Acyltransferase 3 domain-containing protein</fullName>
    </recommendedName>
</protein>
<name>A0A194VGA8_CYTMA</name>
<feature type="domain" description="Acyltransferase 3" evidence="3">
    <location>
        <begin position="14"/>
        <end position="365"/>
    </location>
</feature>
<sequence>MASTSNNIITLRRHDLDNLKTFLTGLVVVHHTAIFYGGEGSWLRSRLIPRDHVLWPLLIFNGFNQSFFMGLFFWISGRMSAQALNKEDTSLATFLKAKVVRLLVPTVANTLLGPPLVTCLAQGRIEGSIFQDYWGRVRGVRGVTWYTATLFAFDGVAALLHQCLPSSNHSGKERRKNSDPIYDVLKKYGWILAATASFLIRLDHPVGRTSTPFGVQPAYLAQYILAYTLGHLSLKHGDTRMAGLFEHASPSRSDEPTSLKPGTTTAKRSPSLPMAVTISVLTAPVCFLASEESTSWSGGWNLNAVAYAVWNELSFMLIGPALMDHFQIYQGKAATSSLWQAKFSYAVYLIHAPLSVAIEAAVDKGLVGISGVVRIMEHPVGLMLGSMALTGVIGYVNTAASFATGKLLLEVFPSLARVL</sequence>
<gene>
    <name evidence="4" type="ORF">VP1G_09924</name>
</gene>
<dbReference type="OrthoDB" id="4141464at2759"/>
<organism evidence="4 5">
    <name type="scientific">Cytospora mali</name>
    <name type="common">Apple Valsa canker fungus</name>
    <name type="synonym">Valsa mali</name>
    <dbReference type="NCBI Taxonomy" id="578113"/>
    <lineage>
        <taxon>Eukaryota</taxon>
        <taxon>Fungi</taxon>
        <taxon>Dikarya</taxon>
        <taxon>Ascomycota</taxon>
        <taxon>Pezizomycotina</taxon>
        <taxon>Sordariomycetes</taxon>
        <taxon>Sordariomycetidae</taxon>
        <taxon>Diaporthales</taxon>
        <taxon>Cytosporaceae</taxon>
        <taxon>Cytospora</taxon>
    </lineage>
</organism>
<feature type="region of interest" description="Disordered" evidence="1">
    <location>
        <begin position="246"/>
        <end position="268"/>
    </location>
</feature>
<evidence type="ECO:0000256" key="2">
    <source>
        <dbReference type="SAM" id="Phobius"/>
    </source>
</evidence>
<evidence type="ECO:0000259" key="3">
    <source>
        <dbReference type="Pfam" id="PF01757"/>
    </source>
</evidence>
<dbReference type="Pfam" id="PF01757">
    <property type="entry name" value="Acyl_transf_3"/>
    <property type="match status" value="1"/>
</dbReference>
<dbReference type="InterPro" id="IPR050623">
    <property type="entry name" value="Glucan_succinyl_AcylTrfase"/>
</dbReference>
<keyword evidence="5" id="KW-1185">Reference proteome</keyword>
<dbReference type="InterPro" id="IPR002656">
    <property type="entry name" value="Acyl_transf_3_dom"/>
</dbReference>
<dbReference type="AlphaFoldDB" id="A0A194VGA8"/>
<evidence type="ECO:0000313" key="5">
    <source>
        <dbReference type="Proteomes" id="UP000078576"/>
    </source>
</evidence>
<keyword evidence="2" id="KW-0812">Transmembrane</keyword>
<keyword evidence="2" id="KW-1133">Transmembrane helix</keyword>
<dbReference type="PANTHER" id="PTHR36927">
    <property type="entry name" value="BLR4337 PROTEIN"/>
    <property type="match status" value="1"/>
</dbReference>
<feature type="transmembrane region" description="Helical" evidence="2">
    <location>
        <begin position="21"/>
        <end position="38"/>
    </location>
</feature>